<dbReference type="GO" id="GO:0005524">
    <property type="term" value="F:ATP binding"/>
    <property type="evidence" value="ECO:0007669"/>
    <property type="project" value="InterPro"/>
</dbReference>
<name>A0A835M9X6_9MAGN</name>
<accession>A0A835M9X6</accession>
<dbReference type="InterPro" id="IPR051343">
    <property type="entry name" value="G-type_lectin_kinases/EP1-like"/>
</dbReference>
<keyword evidence="4" id="KW-1185">Reference proteome</keyword>
<dbReference type="Pfam" id="PF00069">
    <property type="entry name" value="Pkinase"/>
    <property type="match status" value="1"/>
</dbReference>
<protein>
    <recommendedName>
        <fullName evidence="2">Protein kinase domain-containing protein</fullName>
    </recommendedName>
</protein>
<sequence>MTTMSGTLGYLAPEWLSLVITEKVDVFNFGIVVIEVLCGRKNADFTQTGECIHLLRLLEENAKENQLHTMIDNNCDDLQLHREEVIEMMKVSVWCLQCEHSRRPSMSAVVEVLEGVMNIEPVLNYNFSFIVPSSKMMRGLLDSTPLLPSVLSGPR</sequence>
<gene>
    <name evidence="3" type="ORF">IFM89_028435</name>
</gene>
<evidence type="ECO:0000313" key="3">
    <source>
        <dbReference type="EMBL" id="KAF9621847.1"/>
    </source>
</evidence>
<dbReference type="InterPro" id="IPR011009">
    <property type="entry name" value="Kinase-like_dom_sf"/>
</dbReference>
<organism evidence="3 4">
    <name type="scientific">Coptis chinensis</name>
    <dbReference type="NCBI Taxonomy" id="261450"/>
    <lineage>
        <taxon>Eukaryota</taxon>
        <taxon>Viridiplantae</taxon>
        <taxon>Streptophyta</taxon>
        <taxon>Embryophyta</taxon>
        <taxon>Tracheophyta</taxon>
        <taxon>Spermatophyta</taxon>
        <taxon>Magnoliopsida</taxon>
        <taxon>Ranunculales</taxon>
        <taxon>Ranunculaceae</taxon>
        <taxon>Coptidoideae</taxon>
        <taxon>Coptis</taxon>
    </lineage>
</organism>
<reference evidence="3 4" key="1">
    <citation type="submission" date="2020-10" db="EMBL/GenBank/DDBJ databases">
        <title>The Coptis chinensis genome and diversification of protoberbering-type alkaloids.</title>
        <authorList>
            <person name="Wang B."/>
            <person name="Shu S."/>
            <person name="Song C."/>
            <person name="Liu Y."/>
        </authorList>
    </citation>
    <scope>NUCLEOTIDE SEQUENCE [LARGE SCALE GENOMIC DNA]</scope>
    <source>
        <strain evidence="3">HL-2020</strain>
        <tissue evidence="3">Leaf</tissue>
    </source>
</reference>
<dbReference type="AlphaFoldDB" id="A0A835M9X6"/>
<evidence type="ECO:0000313" key="4">
    <source>
        <dbReference type="Proteomes" id="UP000631114"/>
    </source>
</evidence>
<dbReference type="Gene3D" id="1.10.510.10">
    <property type="entry name" value="Transferase(Phosphotransferase) domain 1"/>
    <property type="match status" value="1"/>
</dbReference>
<dbReference type="Proteomes" id="UP000631114">
    <property type="component" value="Unassembled WGS sequence"/>
</dbReference>
<dbReference type="InterPro" id="IPR000719">
    <property type="entry name" value="Prot_kinase_dom"/>
</dbReference>
<dbReference type="EMBL" id="JADFTS010000002">
    <property type="protein sequence ID" value="KAF9621847.1"/>
    <property type="molecule type" value="Genomic_DNA"/>
</dbReference>
<dbReference type="OrthoDB" id="4062651at2759"/>
<feature type="domain" description="Protein kinase" evidence="2">
    <location>
        <begin position="1"/>
        <end position="123"/>
    </location>
</feature>
<evidence type="ECO:0000256" key="1">
    <source>
        <dbReference type="ARBA" id="ARBA00022729"/>
    </source>
</evidence>
<evidence type="ECO:0000259" key="2">
    <source>
        <dbReference type="PROSITE" id="PS50011"/>
    </source>
</evidence>
<dbReference type="PROSITE" id="PS50011">
    <property type="entry name" value="PROTEIN_KINASE_DOM"/>
    <property type="match status" value="1"/>
</dbReference>
<proteinExistence type="predicted"/>
<dbReference type="PANTHER" id="PTHR47976:SF30">
    <property type="entry name" value="RECEPTOR-LIKE SERINE_THREONINE-PROTEIN KINASE"/>
    <property type="match status" value="1"/>
</dbReference>
<dbReference type="PANTHER" id="PTHR47976">
    <property type="entry name" value="G-TYPE LECTIN S-RECEPTOR-LIKE SERINE/THREONINE-PROTEIN KINASE SD2-5"/>
    <property type="match status" value="1"/>
</dbReference>
<dbReference type="SUPFAM" id="SSF56112">
    <property type="entry name" value="Protein kinase-like (PK-like)"/>
    <property type="match status" value="1"/>
</dbReference>
<comment type="caution">
    <text evidence="3">The sequence shown here is derived from an EMBL/GenBank/DDBJ whole genome shotgun (WGS) entry which is preliminary data.</text>
</comment>
<keyword evidence="1" id="KW-0732">Signal</keyword>
<dbReference type="GO" id="GO:0004672">
    <property type="term" value="F:protein kinase activity"/>
    <property type="evidence" value="ECO:0007669"/>
    <property type="project" value="InterPro"/>
</dbReference>